<dbReference type="EMBL" id="JBCEWA010000006">
    <property type="protein sequence ID" value="MEL5988594.1"/>
    <property type="molecule type" value="Genomic_DNA"/>
</dbReference>
<feature type="domain" description="EamA" evidence="8">
    <location>
        <begin position="145"/>
        <end position="279"/>
    </location>
</feature>
<feature type="transmembrane region" description="Helical" evidence="7">
    <location>
        <begin position="207"/>
        <end position="227"/>
    </location>
</feature>
<evidence type="ECO:0000313" key="10">
    <source>
        <dbReference type="Proteomes" id="UP001398420"/>
    </source>
</evidence>
<evidence type="ECO:0000256" key="7">
    <source>
        <dbReference type="SAM" id="Phobius"/>
    </source>
</evidence>
<evidence type="ECO:0000313" key="9">
    <source>
        <dbReference type="EMBL" id="MEL5988594.1"/>
    </source>
</evidence>
<protein>
    <submittedName>
        <fullName evidence="9">DMT family transporter</fullName>
    </submittedName>
</protein>
<keyword evidence="4 7" id="KW-0812">Transmembrane</keyword>
<dbReference type="GeneID" id="97821410"/>
<sequence>MTQKQANLLLITVSMAWGTSYLFMKVAADDGMPSFTIVAMRSIIAFIFMWLLFAKKMVRVSWQTIKYSAIVGALLYGVFLGLLLGTKYTDASTAGFLTSTTVVLVPILQIFLTKRLPAKQIMIGVVVVMMGLAFLTLKDGFSIQLGAIYCLIGALCYAIHILVTNQFARKVDVLQLGIYQLGFCSLYAIIIAFTFETPALPTTSGSWISILGLAFICSAYGFVMQPIAQKYTTPENTGFFFSLEPIFSAFFAFLFLQEVMGMTGYIGAVFIMLGVTIANYQKKVKEPRVAYRKIALKEKIVK</sequence>
<dbReference type="InterPro" id="IPR037185">
    <property type="entry name" value="EmrE-like"/>
</dbReference>
<evidence type="ECO:0000256" key="4">
    <source>
        <dbReference type="ARBA" id="ARBA00022692"/>
    </source>
</evidence>
<keyword evidence="10" id="KW-1185">Reference proteome</keyword>
<evidence type="ECO:0000256" key="2">
    <source>
        <dbReference type="ARBA" id="ARBA00007362"/>
    </source>
</evidence>
<feature type="transmembrane region" description="Helical" evidence="7">
    <location>
        <begin position="239"/>
        <end position="256"/>
    </location>
</feature>
<proteinExistence type="inferred from homology"/>
<evidence type="ECO:0000256" key="5">
    <source>
        <dbReference type="ARBA" id="ARBA00022989"/>
    </source>
</evidence>
<evidence type="ECO:0000256" key="1">
    <source>
        <dbReference type="ARBA" id="ARBA00004651"/>
    </source>
</evidence>
<feature type="transmembrane region" description="Helical" evidence="7">
    <location>
        <begin position="91"/>
        <end position="112"/>
    </location>
</feature>
<comment type="subcellular location">
    <subcellularLocation>
        <location evidence="1">Cell membrane</location>
        <topology evidence="1">Multi-pass membrane protein</topology>
    </subcellularLocation>
</comment>
<keyword evidence="3" id="KW-1003">Cell membrane</keyword>
<keyword evidence="6 7" id="KW-0472">Membrane</keyword>
<dbReference type="PANTHER" id="PTHR42920:SF5">
    <property type="entry name" value="EAMA DOMAIN-CONTAINING PROTEIN"/>
    <property type="match status" value="1"/>
</dbReference>
<feature type="domain" description="EamA" evidence="8">
    <location>
        <begin position="6"/>
        <end position="136"/>
    </location>
</feature>
<dbReference type="PANTHER" id="PTHR42920">
    <property type="entry name" value="OS03G0707200 PROTEIN-RELATED"/>
    <property type="match status" value="1"/>
</dbReference>
<dbReference type="InterPro" id="IPR000620">
    <property type="entry name" value="EamA_dom"/>
</dbReference>
<evidence type="ECO:0000256" key="3">
    <source>
        <dbReference type="ARBA" id="ARBA00022475"/>
    </source>
</evidence>
<feature type="transmembrane region" description="Helical" evidence="7">
    <location>
        <begin position="176"/>
        <end position="195"/>
    </location>
</feature>
<feature type="transmembrane region" description="Helical" evidence="7">
    <location>
        <begin position="121"/>
        <end position="137"/>
    </location>
</feature>
<dbReference type="SUPFAM" id="SSF103481">
    <property type="entry name" value="Multidrug resistance efflux transporter EmrE"/>
    <property type="match status" value="2"/>
</dbReference>
<gene>
    <name evidence="9" type="ORF">AAF454_09280</name>
</gene>
<feature type="transmembrane region" description="Helical" evidence="7">
    <location>
        <begin position="143"/>
        <end position="164"/>
    </location>
</feature>
<accession>A0ABU9LLF2</accession>
<dbReference type="RefSeq" id="WP_141274183.1">
    <property type="nucleotide sequence ID" value="NZ_BJOB01000018.1"/>
</dbReference>
<dbReference type="InterPro" id="IPR051258">
    <property type="entry name" value="Diverse_Substrate_Transporter"/>
</dbReference>
<feature type="transmembrane region" description="Helical" evidence="7">
    <location>
        <begin position="7"/>
        <end position="28"/>
    </location>
</feature>
<comment type="caution">
    <text evidence="9">The sequence shown here is derived from an EMBL/GenBank/DDBJ whole genome shotgun (WGS) entry which is preliminary data.</text>
</comment>
<feature type="transmembrane region" description="Helical" evidence="7">
    <location>
        <begin position="262"/>
        <end position="280"/>
    </location>
</feature>
<dbReference type="Proteomes" id="UP001398420">
    <property type="component" value="Unassembled WGS sequence"/>
</dbReference>
<feature type="transmembrane region" description="Helical" evidence="7">
    <location>
        <begin position="34"/>
        <end position="53"/>
    </location>
</feature>
<comment type="similarity">
    <text evidence="2">Belongs to the EamA transporter family.</text>
</comment>
<keyword evidence="5 7" id="KW-1133">Transmembrane helix</keyword>
<reference evidence="9 10" key="1">
    <citation type="submission" date="2024-04" db="EMBL/GenBank/DDBJ databases">
        <authorList>
            <person name="Wu Y.S."/>
            <person name="Zhang L."/>
        </authorList>
    </citation>
    <scope>NUCLEOTIDE SEQUENCE [LARGE SCALE GENOMIC DNA]</scope>
    <source>
        <strain evidence="9 10">KG-01</strain>
    </source>
</reference>
<evidence type="ECO:0000259" key="8">
    <source>
        <dbReference type="Pfam" id="PF00892"/>
    </source>
</evidence>
<organism evidence="9 10">
    <name type="scientific">Kurthia gibsonii</name>
    <dbReference type="NCBI Taxonomy" id="33946"/>
    <lineage>
        <taxon>Bacteria</taxon>
        <taxon>Bacillati</taxon>
        <taxon>Bacillota</taxon>
        <taxon>Bacilli</taxon>
        <taxon>Bacillales</taxon>
        <taxon>Caryophanaceae</taxon>
        <taxon>Kurthia</taxon>
    </lineage>
</organism>
<evidence type="ECO:0000256" key="6">
    <source>
        <dbReference type="ARBA" id="ARBA00023136"/>
    </source>
</evidence>
<dbReference type="Pfam" id="PF00892">
    <property type="entry name" value="EamA"/>
    <property type="match status" value="2"/>
</dbReference>
<name>A0ABU9LLF2_9BACL</name>
<feature type="transmembrane region" description="Helical" evidence="7">
    <location>
        <begin position="65"/>
        <end position="85"/>
    </location>
</feature>